<evidence type="ECO:0000256" key="2">
    <source>
        <dbReference type="ARBA" id="ARBA00023158"/>
    </source>
</evidence>
<keyword evidence="2" id="KW-0943">RNA-mediated gene silencing</keyword>
<dbReference type="HOGENOM" id="CLU_020338_1_0_1"/>
<dbReference type="Pfam" id="PF03468">
    <property type="entry name" value="XS"/>
    <property type="match status" value="1"/>
</dbReference>
<evidence type="ECO:0000313" key="9">
    <source>
        <dbReference type="Proteomes" id="UP000017836"/>
    </source>
</evidence>
<dbReference type="Gene3D" id="3.30.70.2890">
    <property type="entry name" value="XS domain"/>
    <property type="match status" value="1"/>
</dbReference>
<organism evidence="8 9">
    <name type="scientific">Amborella trichopoda</name>
    <dbReference type="NCBI Taxonomy" id="13333"/>
    <lineage>
        <taxon>Eukaryota</taxon>
        <taxon>Viridiplantae</taxon>
        <taxon>Streptophyta</taxon>
        <taxon>Embryophyta</taxon>
        <taxon>Tracheophyta</taxon>
        <taxon>Spermatophyta</taxon>
        <taxon>Magnoliopsida</taxon>
        <taxon>Amborellales</taxon>
        <taxon>Amborellaceae</taxon>
        <taxon>Amborella</taxon>
    </lineage>
</organism>
<dbReference type="InterPro" id="IPR005381">
    <property type="entry name" value="Znf-XS_domain"/>
</dbReference>
<dbReference type="InterPro" id="IPR038588">
    <property type="entry name" value="XS_domain_sf"/>
</dbReference>
<gene>
    <name evidence="8" type="ORF">AMTR_s00099p00113800</name>
</gene>
<reference evidence="9" key="1">
    <citation type="journal article" date="2013" name="Science">
        <title>The Amborella genome and the evolution of flowering plants.</title>
        <authorList>
            <consortium name="Amborella Genome Project"/>
        </authorList>
    </citation>
    <scope>NUCLEOTIDE SEQUENCE [LARGE SCALE GENOMIC DNA]</scope>
</reference>
<dbReference type="PANTHER" id="PTHR46602">
    <property type="entry name" value="PROTEIN SUPPRESSOR OF GENE SILENCING 3"/>
    <property type="match status" value="1"/>
</dbReference>
<dbReference type="STRING" id="13333.W1NWP8"/>
<evidence type="ECO:0000259" key="7">
    <source>
        <dbReference type="Pfam" id="PF03470"/>
    </source>
</evidence>
<dbReference type="Gramene" id="ERM99743">
    <property type="protein sequence ID" value="ERM99743"/>
    <property type="gene ID" value="AMTR_s00099p00113800"/>
</dbReference>
<evidence type="ECO:0000256" key="1">
    <source>
        <dbReference type="ARBA" id="ARBA00023054"/>
    </source>
</evidence>
<dbReference type="OrthoDB" id="1936239at2759"/>
<dbReference type="EMBL" id="KI394994">
    <property type="protein sequence ID" value="ERM99743.1"/>
    <property type="molecule type" value="Genomic_DNA"/>
</dbReference>
<dbReference type="PANTHER" id="PTHR46602:SF1">
    <property type="entry name" value="PROTEIN SUPPRESSOR OF GENE SILENCING 3"/>
    <property type="match status" value="1"/>
</dbReference>
<proteinExistence type="inferred from homology"/>
<dbReference type="eggNOG" id="ENOG502QPU5">
    <property type="taxonomic scope" value="Eukaryota"/>
</dbReference>
<feature type="compositionally biased region" description="Acidic residues" evidence="5">
    <location>
        <begin position="181"/>
        <end position="194"/>
    </location>
</feature>
<feature type="coiled-coil region" evidence="4">
    <location>
        <begin position="582"/>
        <end position="616"/>
    </location>
</feature>
<protein>
    <recommendedName>
        <fullName evidence="10">XS domain-containing protein</fullName>
    </recommendedName>
</protein>
<sequence>MPPKKNGNPGGANSSPKTKGPTGTQELGSSSRGSETSWADASEFSADIQDDEGVWEVPGRKSRKPKSLQNMVQSGPRPSNLAARAPNYNWHQQTHDPKKQVNNRGNPRSQASNWSAAYMGPPSVITPPLQNGWQWRNRAGSSSQTPNKPNDKTQVGETSLIKEENRNSDEDDVRFSGNSSENEDLDEDSEDEMLSDGNYDSDVSQKSHSELKKSKWCKKFFEKMDELSVEEINESSRQWHCPACYGGIGAIDWYTGMQPLVTHAKTKGANRVRLHRKFAELLEEELQRRGTSAIPAGELFGKWKGLRDEVADHEIVWPPMVIIQNTQLDRDENDTWLGMGNAELVEYFKAYMPSKAKHSYGPQGHRGLSVLIFDPSAIGYLDAERLHKHFMEEGRDRDGWDRRRVLYYPGGKRVLYGYLATNEDMDLFNRHCHGKSRLKFDMRSYQEMVVGPMKQMSEDNQQLIFYKHRVAKVQMESKALQETVSDVGRRLRLKDEENKTFRQKAKDLYEEKQKEMDAQEKFYKEQIKVLQDKMQVNMCLQENALQELQMQSRKTHVNELEQAKHANILGSNEAGEHKREEISKVMNILDNQEKDIQEYEAERDKLLLDQANRRKELKQKHHEEEIKMEEEFQHAMNDLFNKYTARACPKLDAPKCP</sequence>
<dbReference type="InterPro" id="IPR005380">
    <property type="entry name" value="XS_domain"/>
</dbReference>
<feature type="domain" description="Zinc finger-XS" evidence="7">
    <location>
        <begin position="241"/>
        <end position="278"/>
    </location>
</feature>
<evidence type="ECO:0000256" key="5">
    <source>
        <dbReference type="SAM" id="MobiDB-lite"/>
    </source>
</evidence>
<dbReference type="GO" id="GO:0051607">
    <property type="term" value="P:defense response to virus"/>
    <property type="evidence" value="ECO:0007669"/>
    <property type="project" value="InterPro"/>
</dbReference>
<name>W1NWP8_AMBTC</name>
<evidence type="ECO:0000256" key="3">
    <source>
        <dbReference type="ARBA" id="ARBA00024022"/>
    </source>
</evidence>
<dbReference type="GO" id="GO:0031047">
    <property type="term" value="P:regulatory ncRNA-mediated gene silencing"/>
    <property type="evidence" value="ECO:0007669"/>
    <property type="project" value="UniProtKB-KW"/>
</dbReference>
<evidence type="ECO:0000313" key="8">
    <source>
        <dbReference type="EMBL" id="ERM99743.1"/>
    </source>
</evidence>
<dbReference type="Pfam" id="PF03470">
    <property type="entry name" value="zf-XS"/>
    <property type="match status" value="1"/>
</dbReference>
<feature type="compositionally biased region" description="Polar residues" evidence="5">
    <location>
        <begin position="11"/>
        <end position="39"/>
    </location>
</feature>
<dbReference type="OMA" id="AREWHCP"/>
<dbReference type="AlphaFoldDB" id="W1NWP8"/>
<feature type="domain" description="XS" evidence="6">
    <location>
        <begin position="312"/>
        <end position="426"/>
    </location>
</feature>
<feature type="compositionally biased region" description="Polar residues" evidence="5">
    <location>
        <begin position="128"/>
        <end position="157"/>
    </location>
</feature>
<accession>W1NWP8</accession>
<keyword evidence="1 4" id="KW-0175">Coiled coil</keyword>
<evidence type="ECO:0000256" key="4">
    <source>
        <dbReference type="SAM" id="Coils"/>
    </source>
</evidence>
<feature type="compositionally biased region" description="Polar residues" evidence="5">
    <location>
        <begin position="67"/>
        <end position="77"/>
    </location>
</feature>
<dbReference type="InterPro" id="IPR044287">
    <property type="entry name" value="SGS3"/>
</dbReference>
<dbReference type="Proteomes" id="UP000017836">
    <property type="component" value="Unassembled WGS sequence"/>
</dbReference>
<feature type="compositionally biased region" description="Polar residues" evidence="5">
    <location>
        <begin position="100"/>
        <end position="115"/>
    </location>
</feature>
<evidence type="ECO:0000259" key="6">
    <source>
        <dbReference type="Pfam" id="PF03468"/>
    </source>
</evidence>
<keyword evidence="9" id="KW-1185">Reference proteome</keyword>
<evidence type="ECO:0008006" key="10">
    <source>
        <dbReference type="Google" id="ProtNLM"/>
    </source>
</evidence>
<feature type="region of interest" description="Disordered" evidence="5">
    <location>
        <begin position="1"/>
        <end position="206"/>
    </location>
</feature>
<comment type="similarity">
    <text evidence="3">Belongs to the SGS3 family.</text>
</comment>